<dbReference type="EMBL" id="PGOL01002574">
    <property type="protein sequence ID" value="PKI46801.1"/>
    <property type="molecule type" value="Genomic_DNA"/>
</dbReference>
<proteinExistence type="predicted"/>
<dbReference type="PANTHER" id="PTHR31366:SF2">
    <property type="entry name" value="UPF0739 PROTEIN C1ORF74"/>
    <property type="match status" value="1"/>
</dbReference>
<dbReference type="Pfam" id="PF14953">
    <property type="entry name" value="DUF4504"/>
    <property type="match status" value="1"/>
</dbReference>
<sequence>MRIRRLKKRLYSVGVGVVFRARPAMEAEAAELDGALAVVDPALSHVKWRLRSSAKRRLEIDLMALCTRMRPVVMVDYGGKLPELQDHLCALLRFCRKESPFFEHLRVMLIEDMIFLAHVKSFAEYVDSSLNSRGLHFVDLEQDPPKMVAQTENSLAGMQLLVPILNLFSQHFPLDKMEHIQSCSRTDAADNNNSTDGDLTSASQNSEFIDLSSCMQGTKISIPTLNGWLLGYPVVYLFSTEHIEDAIYNLSMKSLRIYRVLVHRNGSPGRSFQQEEELMSFSVPYDLSMGGSKEPWAEAFMAQIRARREGCKHAWRTLRLEVSECYPQAIVL</sequence>
<comment type="caution">
    <text evidence="1">The sequence shown here is derived from an EMBL/GenBank/DDBJ whole genome shotgun (WGS) entry which is preliminary data.</text>
</comment>
<protein>
    <submittedName>
        <fullName evidence="1">Uncharacterized protein</fullName>
    </submittedName>
</protein>
<evidence type="ECO:0000313" key="2">
    <source>
        <dbReference type="Proteomes" id="UP000233551"/>
    </source>
</evidence>
<keyword evidence="2" id="KW-1185">Reference proteome</keyword>
<name>A0A2I0IS31_PUNGR</name>
<evidence type="ECO:0000313" key="1">
    <source>
        <dbReference type="EMBL" id="PKI46801.1"/>
    </source>
</evidence>
<accession>A0A2I0IS31</accession>
<organism evidence="1 2">
    <name type="scientific">Punica granatum</name>
    <name type="common">Pomegranate</name>
    <dbReference type="NCBI Taxonomy" id="22663"/>
    <lineage>
        <taxon>Eukaryota</taxon>
        <taxon>Viridiplantae</taxon>
        <taxon>Streptophyta</taxon>
        <taxon>Embryophyta</taxon>
        <taxon>Tracheophyta</taxon>
        <taxon>Spermatophyta</taxon>
        <taxon>Magnoliopsida</taxon>
        <taxon>eudicotyledons</taxon>
        <taxon>Gunneridae</taxon>
        <taxon>Pentapetalae</taxon>
        <taxon>rosids</taxon>
        <taxon>malvids</taxon>
        <taxon>Myrtales</taxon>
        <taxon>Lythraceae</taxon>
        <taxon>Punica</taxon>
    </lineage>
</organism>
<gene>
    <name evidence="1" type="ORF">CRG98_032798</name>
</gene>
<dbReference type="Proteomes" id="UP000233551">
    <property type="component" value="Unassembled WGS sequence"/>
</dbReference>
<dbReference type="PANTHER" id="PTHR31366">
    <property type="entry name" value="UPF0739 PROTEIN C1ORF74"/>
    <property type="match status" value="1"/>
</dbReference>
<dbReference type="InterPro" id="IPR027850">
    <property type="entry name" value="DUF4504"/>
</dbReference>
<dbReference type="AlphaFoldDB" id="A0A2I0IS31"/>
<reference evidence="1 2" key="1">
    <citation type="submission" date="2017-11" db="EMBL/GenBank/DDBJ databases">
        <title>De-novo sequencing of pomegranate (Punica granatum L.) genome.</title>
        <authorList>
            <person name="Akparov Z."/>
            <person name="Amiraslanov A."/>
            <person name="Hajiyeva S."/>
            <person name="Abbasov M."/>
            <person name="Kaur K."/>
            <person name="Hamwieh A."/>
            <person name="Solovyev V."/>
            <person name="Salamov A."/>
            <person name="Braich B."/>
            <person name="Kosarev P."/>
            <person name="Mahmoud A."/>
            <person name="Hajiyev E."/>
            <person name="Babayeva S."/>
            <person name="Izzatullayeva V."/>
            <person name="Mammadov A."/>
            <person name="Mammadov A."/>
            <person name="Sharifova S."/>
            <person name="Ojaghi J."/>
            <person name="Eynullazada K."/>
            <person name="Bayramov B."/>
            <person name="Abdulazimova A."/>
            <person name="Shahmuradov I."/>
        </authorList>
    </citation>
    <scope>NUCLEOTIDE SEQUENCE [LARGE SCALE GENOMIC DNA]</scope>
    <source>
        <strain evidence="2">cv. AG2017</strain>
        <tissue evidence="1">Leaf</tissue>
    </source>
</reference>
<dbReference type="STRING" id="22663.A0A2I0IS31"/>